<evidence type="ECO:0000313" key="3">
    <source>
        <dbReference type="Proteomes" id="UP001286313"/>
    </source>
</evidence>
<protein>
    <submittedName>
        <fullName evidence="2">Uncharacterized protein</fullName>
    </submittedName>
</protein>
<dbReference type="EMBL" id="JAWQEG010008676">
    <property type="protein sequence ID" value="KAK3849846.1"/>
    <property type="molecule type" value="Genomic_DNA"/>
</dbReference>
<name>A0AAE1BFN7_PETCI</name>
<evidence type="ECO:0000256" key="1">
    <source>
        <dbReference type="SAM" id="MobiDB-lite"/>
    </source>
</evidence>
<keyword evidence="3" id="KW-1185">Reference proteome</keyword>
<dbReference type="Proteomes" id="UP001286313">
    <property type="component" value="Unassembled WGS sequence"/>
</dbReference>
<proteinExistence type="predicted"/>
<organism evidence="2 3">
    <name type="scientific">Petrolisthes cinctipes</name>
    <name type="common">Flat porcelain crab</name>
    <dbReference type="NCBI Taxonomy" id="88211"/>
    <lineage>
        <taxon>Eukaryota</taxon>
        <taxon>Metazoa</taxon>
        <taxon>Ecdysozoa</taxon>
        <taxon>Arthropoda</taxon>
        <taxon>Crustacea</taxon>
        <taxon>Multicrustacea</taxon>
        <taxon>Malacostraca</taxon>
        <taxon>Eumalacostraca</taxon>
        <taxon>Eucarida</taxon>
        <taxon>Decapoda</taxon>
        <taxon>Pleocyemata</taxon>
        <taxon>Anomura</taxon>
        <taxon>Galatheoidea</taxon>
        <taxon>Porcellanidae</taxon>
        <taxon>Petrolisthes</taxon>
    </lineage>
</organism>
<accession>A0AAE1BFN7</accession>
<reference evidence="2" key="1">
    <citation type="submission" date="2023-10" db="EMBL/GenBank/DDBJ databases">
        <title>Genome assemblies of two species of porcelain crab, Petrolisthes cinctipes and Petrolisthes manimaculis (Anomura: Porcellanidae).</title>
        <authorList>
            <person name="Angst P."/>
        </authorList>
    </citation>
    <scope>NUCLEOTIDE SEQUENCE</scope>
    <source>
        <strain evidence="2">PB745_01</strain>
        <tissue evidence="2">Gill</tissue>
    </source>
</reference>
<feature type="region of interest" description="Disordered" evidence="1">
    <location>
        <begin position="119"/>
        <end position="154"/>
    </location>
</feature>
<dbReference type="AlphaFoldDB" id="A0AAE1BFN7"/>
<feature type="non-terminal residue" evidence="2">
    <location>
        <position position="1"/>
    </location>
</feature>
<gene>
    <name evidence="2" type="ORF">Pcinc_043411</name>
</gene>
<feature type="compositionally biased region" description="Polar residues" evidence="1">
    <location>
        <begin position="144"/>
        <end position="154"/>
    </location>
</feature>
<evidence type="ECO:0000313" key="2">
    <source>
        <dbReference type="EMBL" id="KAK3849846.1"/>
    </source>
</evidence>
<comment type="caution">
    <text evidence="2">The sequence shown here is derived from an EMBL/GenBank/DDBJ whole genome shotgun (WGS) entry which is preliminary data.</text>
</comment>
<sequence length="154" mass="16221">GTRAVLTGNIPKLGLAVALPPSTCLPPHPHHDIINELPLKQLPSHTGLPAPPRHLTHPTLLTPCWTLCGGGVRVELACVREGDSARLTRTRPLLSASEPGRVRTRGGCLALVALTTMPAPPHLPARPHHHHRGPPCTLAAPDPTHTTPTSGLIS</sequence>